<name>A0A803KQ07_CHEQI</name>
<evidence type="ECO:0008006" key="3">
    <source>
        <dbReference type="Google" id="ProtNLM"/>
    </source>
</evidence>
<dbReference type="EnsemblPlants" id="AUR62001113-RA">
    <property type="protein sequence ID" value="AUR62001113-RA:cds"/>
    <property type="gene ID" value="AUR62001113"/>
</dbReference>
<organism evidence="1 2">
    <name type="scientific">Chenopodium quinoa</name>
    <name type="common">Quinoa</name>
    <dbReference type="NCBI Taxonomy" id="63459"/>
    <lineage>
        <taxon>Eukaryota</taxon>
        <taxon>Viridiplantae</taxon>
        <taxon>Streptophyta</taxon>
        <taxon>Embryophyta</taxon>
        <taxon>Tracheophyta</taxon>
        <taxon>Spermatophyta</taxon>
        <taxon>Magnoliopsida</taxon>
        <taxon>eudicotyledons</taxon>
        <taxon>Gunneridae</taxon>
        <taxon>Pentapetalae</taxon>
        <taxon>Caryophyllales</taxon>
        <taxon>Chenopodiaceae</taxon>
        <taxon>Chenopodioideae</taxon>
        <taxon>Atripliceae</taxon>
        <taxon>Chenopodium</taxon>
    </lineage>
</organism>
<sequence>MRRGVGNGDGGNMGDGFDTAMLDVVSNKRAGSELEEECSAKGLEKRVKYDDVSYGDSKIQSVVKDAWEGDVGRPISSNITVCANNLSKWASEVSGDVKKKISLKEKELQDQEWQSRDPDVDMIENSKGIVKKLDELQRLDDSYLHAPSRVNEVKDGDKNTSNFHHKASYRQRRNFIHELEDNSGQMHDNEEEIAEIISGYFSNNFESSSPSDFQEATAGLDCLSLADLCVVDLIDHERHCWPWDIEASHQHLTVNDATIAQGIPLSLYNVSDSLYWWPATNGIYSTKSGYWLARMGHVRGWTERFGGDRAEIWNSIWNIGGPPNSVNFCGERVRSLWQCLVDCSKDMLGRMACVGSAKEGMAPLDLVIDDICSMSREFDSFDCVYIKRVGNCVAHLMARQYPPGGFEQLYVDNFPQGVVSLAELDVG</sequence>
<evidence type="ECO:0000313" key="1">
    <source>
        <dbReference type="EnsemblPlants" id="AUR62001113-RA:cds"/>
    </source>
</evidence>
<dbReference type="Gramene" id="AUR62001113-RA">
    <property type="protein sequence ID" value="AUR62001113-RA:cds"/>
    <property type="gene ID" value="AUR62001113"/>
</dbReference>
<protein>
    <recommendedName>
        <fullName evidence="3">RNase H type-1 domain-containing protein</fullName>
    </recommendedName>
</protein>
<reference evidence="1" key="2">
    <citation type="submission" date="2021-03" db="UniProtKB">
        <authorList>
            <consortium name="EnsemblPlants"/>
        </authorList>
    </citation>
    <scope>IDENTIFICATION</scope>
</reference>
<evidence type="ECO:0000313" key="2">
    <source>
        <dbReference type="Proteomes" id="UP000596660"/>
    </source>
</evidence>
<dbReference type="Proteomes" id="UP000596660">
    <property type="component" value="Unplaced"/>
</dbReference>
<keyword evidence="2" id="KW-1185">Reference proteome</keyword>
<accession>A0A803KQ07</accession>
<proteinExistence type="predicted"/>
<dbReference type="AlphaFoldDB" id="A0A803KQ07"/>
<reference evidence="1" key="1">
    <citation type="journal article" date="2017" name="Nature">
        <title>The genome of Chenopodium quinoa.</title>
        <authorList>
            <person name="Jarvis D.E."/>
            <person name="Ho Y.S."/>
            <person name="Lightfoot D.J."/>
            <person name="Schmoeckel S.M."/>
            <person name="Li B."/>
            <person name="Borm T.J.A."/>
            <person name="Ohyanagi H."/>
            <person name="Mineta K."/>
            <person name="Michell C.T."/>
            <person name="Saber N."/>
            <person name="Kharbatia N.M."/>
            <person name="Rupper R.R."/>
            <person name="Sharp A.R."/>
            <person name="Dally N."/>
            <person name="Boughton B.A."/>
            <person name="Woo Y.H."/>
            <person name="Gao G."/>
            <person name="Schijlen E.G.W.M."/>
            <person name="Guo X."/>
            <person name="Momin A.A."/>
            <person name="Negrao S."/>
            <person name="Al-Babili S."/>
            <person name="Gehring C."/>
            <person name="Roessner U."/>
            <person name="Jung C."/>
            <person name="Murphy K."/>
            <person name="Arold S.T."/>
            <person name="Gojobori T."/>
            <person name="van der Linden C.G."/>
            <person name="van Loo E.N."/>
            <person name="Jellen E.N."/>
            <person name="Maughan P.J."/>
            <person name="Tester M."/>
        </authorList>
    </citation>
    <scope>NUCLEOTIDE SEQUENCE [LARGE SCALE GENOMIC DNA]</scope>
    <source>
        <strain evidence="1">cv. PI 614886</strain>
    </source>
</reference>